<feature type="compositionally biased region" description="Basic and acidic residues" evidence="15">
    <location>
        <begin position="454"/>
        <end position="475"/>
    </location>
</feature>
<dbReference type="InterPro" id="IPR044878">
    <property type="entry name" value="UbiA_sf"/>
</dbReference>
<comment type="cofactor">
    <cofactor evidence="1 14">
        <name>Mg(2+)</name>
        <dbReference type="ChEBI" id="CHEBI:18420"/>
    </cofactor>
</comment>
<evidence type="ECO:0000313" key="17">
    <source>
        <dbReference type="Proteomes" id="UP001187415"/>
    </source>
</evidence>
<dbReference type="GO" id="GO:0005743">
    <property type="term" value="C:mitochondrial inner membrane"/>
    <property type="evidence" value="ECO:0007669"/>
    <property type="project" value="UniProtKB-SubCell"/>
</dbReference>
<keyword evidence="14" id="KW-0999">Mitochondrion inner membrane</keyword>
<dbReference type="CDD" id="cd13959">
    <property type="entry name" value="PT_UbiA_COQ2"/>
    <property type="match status" value="1"/>
</dbReference>
<dbReference type="InterPro" id="IPR006370">
    <property type="entry name" value="HB_polyprenyltransferase-like"/>
</dbReference>
<dbReference type="Proteomes" id="UP001187415">
    <property type="component" value="Unassembled WGS sequence"/>
</dbReference>
<feature type="transmembrane region" description="Helical" evidence="14">
    <location>
        <begin position="15"/>
        <end position="33"/>
    </location>
</feature>
<comment type="caution">
    <text evidence="16">The sequence shown here is derived from an EMBL/GenBank/DDBJ whole genome shotgun (WGS) entry which is preliminary data.</text>
</comment>
<evidence type="ECO:0000256" key="10">
    <source>
        <dbReference type="ARBA" id="ARBA00023229"/>
    </source>
</evidence>
<comment type="catalytic activity">
    <reaction evidence="12">
        <text>all-trans-nonaprenyl diphosphate + 4-hydroxybenzoate = 4-hydroxy-3-(all-trans-nonaprenyl)benzoate + diphosphate</text>
        <dbReference type="Rhea" id="RHEA:17709"/>
        <dbReference type="ChEBI" id="CHEBI:17879"/>
        <dbReference type="ChEBI" id="CHEBI:33019"/>
        <dbReference type="ChEBI" id="CHEBI:58391"/>
        <dbReference type="ChEBI" id="CHEBI:84502"/>
        <dbReference type="EC" id="2.5.1.39"/>
    </reaction>
    <physiologicalReaction direction="left-to-right" evidence="12">
        <dbReference type="Rhea" id="RHEA:17710"/>
    </physiologicalReaction>
</comment>
<protein>
    <recommendedName>
        <fullName evidence="14">4-hydroxybenzoate polyprenyltransferase, mitochondrial</fullName>
        <shortName evidence="14">4-HB polyprenyltransferase</shortName>
        <ecNumber evidence="14">2.5.1.39</ecNumber>
    </recommendedName>
    <alternativeName>
        <fullName evidence="14">Para-hydroxybenzoate--polyprenyltransferase</fullName>
        <shortName evidence="14">PHB:PPT</shortName>
        <shortName evidence="14">PHB:polyprenyltransferase</shortName>
    </alternativeName>
</protein>
<evidence type="ECO:0000256" key="2">
    <source>
        <dbReference type="ARBA" id="ARBA00004141"/>
    </source>
</evidence>
<dbReference type="GO" id="GO:0008412">
    <property type="term" value="F:4-hydroxybenzoate polyprenyltransferase activity"/>
    <property type="evidence" value="ECO:0007669"/>
    <property type="project" value="UniProtKB-EC"/>
</dbReference>
<name>A0AA88SLR9_CHASR</name>
<evidence type="ECO:0000313" key="16">
    <source>
        <dbReference type="EMBL" id="KAK2837923.1"/>
    </source>
</evidence>
<dbReference type="GO" id="GO:0008299">
    <property type="term" value="P:isoprenoid biosynthetic process"/>
    <property type="evidence" value="ECO:0007669"/>
    <property type="project" value="UniProtKB-UniRule"/>
</dbReference>
<dbReference type="EMBL" id="JAUPFM010000011">
    <property type="protein sequence ID" value="KAK2837923.1"/>
    <property type="molecule type" value="Genomic_DNA"/>
</dbReference>
<evidence type="ECO:0000256" key="5">
    <source>
        <dbReference type="ARBA" id="ARBA00022679"/>
    </source>
</evidence>
<dbReference type="HAMAP" id="MF_01635">
    <property type="entry name" value="UbiA"/>
    <property type="match status" value="1"/>
</dbReference>
<dbReference type="PANTHER" id="PTHR11048:SF28">
    <property type="entry name" value="4-HYDROXYBENZOATE POLYPRENYLTRANSFERASE, MITOCHONDRIAL"/>
    <property type="match status" value="1"/>
</dbReference>
<feature type="transmembrane region" description="Helical" evidence="14">
    <location>
        <begin position="341"/>
        <end position="361"/>
    </location>
</feature>
<keyword evidence="5 14" id="KW-0808">Transferase</keyword>
<dbReference type="InterPro" id="IPR000537">
    <property type="entry name" value="UbiA_prenyltransferase"/>
</dbReference>
<feature type="transmembrane region" description="Helical" evidence="14">
    <location>
        <begin position="273"/>
        <end position="290"/>
    </location>
</feature>
<accession>A0AA88SLR9</accession>
<dbReference type="EC" id="2.5.1.39" evidence="14"/>
<dbReference type="FunFam" id="1.20.120.1780:FF:000001">
    <property type="entry name" value="4-hydroxybenzoate octaprenyltransferase"/>
    <property type="match status" value="1"/>
</dbReference>
<dbReference type="GO" id="GO:0006744">
    <property type="term" value="P:ubiquinone biosynthetic process"/>
    <property type="evidence" value="ECO:0007669"/>
    <property type="project" value="UniProtKB-UniRule"/>
</dbReference>
<dbReference type="Pfam" id="PF01040">
    <property type="entry name" value="UbiA"/>
    <property type="match status" value="1"/>
</dbReference>
<evidence type="ECO:0000256" key="6">
    <source>
        <dbReference type="ARBA" id="ARBA00022688"/>
    </source>
</evidence>
<comment type="catalytic activity">
    <reaction evidence="11">
        <text>all-trans-decaprenyl diphosphate + 4-hydroxybenzoate = 4-hydroxy-3-(all-trans-decaprenyl)benzoate + diphosphate</text>
        <dbReference type="Rhea" id="RHEA:44564"/>
        <dbReference type="ChEBI" id="CHEBI:17879"/>
        <dbReference type="ChEBI" id="CHEBI:33019"/>
        <dbReference type="ChEBI" id="CHEBI:60721"/>
        <dbReference type="ChEBI" id="CHEBI:84503"/>
        <dbReference type="EC" id="2.5.1.39"/>
    </reaction>
    <physiologicalReaction direction="left-to-right" evidence="11">
        <dbReference type="Rhea" id="RHEA:44565"/>
    </physiologicalReaction>
</comment>
<dbReference type="PROSITE" id="PS00943">
    <property type="entry name" value="UBIA"/>
    <property type="match status" value="1"/>
</dbReference>
<dbReference type="AlphaFoldDB" id="A0AA88SLR9"/>
<sequence length="522" mass="58157">MSLDLTWSKILLRQFKFVSVLQYAISCLGLANVGKRVKHNVSLISDNMLLAKMTSKLTLHVLRRPQYGTCYPCFDSLSNCFLRKERRRTICDVQSQTMLHGRGFCTIHPSFRLREVQHYGRRSFSAATIVNSVPAPVQPYLRLMRLDKPIGTWLLYLPCTWSIALAADPGCLPHLGMLTLFGTGALLMRGAGCTINDMWDKDFDKKVSRTATRPIASGEISQKQALVFLGGQLSLALGILLCLNYYSIALGAASLSLVVTYPLMKRITYWPQFVLGLTFNWGALLGWAAVKGSCDWSVCLPLYFSGVMWTLIYDTIYAHQDKEDDVKIGVKSTALRFQEQTKPWLSGFMVAMMSGLVIAGVNAEQTLPYYAVLSTVAIHLTHQIYTLDINKPDDCWKKFVSNRNLGLISRDIPDADRLIQVVFPVLYKQVPEGLPQHLDTKRPGVDAAGIHGAQEHNKHQGGDDQQHAVDTHCDDCQDTSSSRKKQEGPSVSVLPLVPQHVPVTEHTWALIAVGADVRTLAH</sequence>
<comment type="subcellular location">
    <subcellularLocation>
        <location evidence="2">Membrane</location>
        <topology evidence="2">Multi-pass membrane protein</topology>
    </subcellularLocation>
    <subcellularLocation>
        <location evidence="14">Mitochondrion inner membrane</location>
        <topology evidence="14">Multi-pass membrane protein</topology>
        <orientation evidence="14">Matrix side</orientation>
    </subcellularLocation>
</comment>
<evidence type="ECO:0000256" key="11">
    <source>
        <dbReference type="ARBA" id="ARBA00049890"/>
    </source>
</evidence>
<evidence type="ECO:0000256" key="3">
    <source>
        <dbReference type="ARBA" id="ARBA00004749"/>
    </source>
</evidence>
<evidence type="ECO:0000256" key="4">
    <source>
        <dbReference type="ARBA" id="ARBA00005985"/>
    </source>
</evidence>
<organism evidence="16 17">
    <name type="scientific">Channa striata</name>
    <name type="common">Snakehead murrel</name>
    <name type="synonym">Ophicephalus striatus</name>
    <dbReference type="NCBI Taxonomy" id="64152"/>
    <lineage>
        <taxon>Eukaryota</taxon>
        <taxon>Metazoa</taxon>
        <taxon>Chordata</taxon>
        <taxon>Craniata</taxon>
        <taxon>Vertebrata</taxon>
        <taxon>Euteleostomi</taxon>
        <taxon>Actinopterygii</taxon>
        <taxon>Neopterygii</taxon>
        <taxon>Teleostei</taxon>
        <taxon>Neoteleostei</taxon>
        <taxon>Acanthomorphata</taxon>
        <taxon>Anabantaria</taxon>
        <taxon>Anabantiformes</taxon>
        <taxon>Channoidei</taxon>
        <taxon>Channidae</taxon>
        <taxon>Channa</taxon>
    </lineage>
</organism>
<evidence type="ECO:0000256" key="12">
    <source>
        <dbReference type="ARBA" id="ARBA00050454"/>
    </source>
</evidence>
<comment type="catalytic activity">
    <reaction evidence="13">
        <text>an all-trans-polyprenyl diphosphate + 4-hydroxybenzoate = a 4-hydroxy-3-(all-trans-polyprenyl)benzoate + diphosphate</text>
        <dbReference type="Rhea" id="RHEA:44504"/>
        <dbReference type="Rhea" id="RHEA-COMP:9514"/>
        <dbReference type="Rhea" id="RHEA-COMP:9564"/>
        <dbReference type="ChEBI" id="CHEBI:17879"/>
        <dbReference type="ChEBI" id="CHEBI:33019"/>
        <dbReference type="ChEBI" id="CHEBI:58914"/>
        <dbReference type="ChEBI" id="CHEBI:78396"/>
        <dbReference type="EC" id="2.5.1.39"/>
    </reaction>
    <physiologicalReaction direction="left-to-right" evidence="13">
        <dbReference type="Rhea" id="RHEA:44505"/>
    </physiologicalReaction>
</comment>
<dbReference type="InterPro" id="IPR039653">
    <property type="entry name" value="Prenyltransferase"/>
</dbReference>
<dbReference type="FunFam" id="1.10.357.140:FF:000003">
    <property type="entry name" value="4-hydroxybenzoate polyprenyltransferase, mitochondrial"/>
    <property type="match status" value="1"/>
</dbReference>
<feature type="region of interest" description="Disordered" evidence="15">
    <location>
        <begin position="454"/>
        <end position="493"/>
    </location>
</feature>
<keyword evidence="7 14" id="KW-0812">Transmembrane</keyword>
<dbReference type="PANTHER" id="PTHR11048">
    <property type="entry name" value="PRENYLTRANSFERASES"/>
    <property type="match status" value="1"/>
</dbReference>
<evidence type="ECO:0000256" key="14">
    <source>
        <dbReference type="HAMAP-Rule" id="MF_03189"/>
    </source>
</evidence>
<keyword evidence="8 14" id="KW-1133">Transmembrane helix</keyword>
<comment type="pathway">
    <text evidence="3 14">Cofactor biosynthesis; ubiquinone biosynthesis.</text>
</comment>
<dbReference type="NCBIfam" id="TIGR01474">
    <property type="entry name" value="ubiA_proteo"/>
    <property type="match status" value="1"/>
</dbReference>
<evidence type="ECO:0000256" key="8">
    <source>
        <dbReference type="ARBA" id="ARBA00022989"/>
    </source>
</evidence>
<keyword evidence="9 14" id="KW-0472">Membrane</keyword>
<feature type="transmembrane region" description="Helical" evidence="14">
    <location>
        <begin position="302"/>
        <end position="320"/>
    </location>
</feature>
<evidence type="ECO:0000256" key="1">
    <source>
        <dbReference type="ARBA" id="ARBA00001946"/>
    </source>
</evidence>
<keyword evidence="10 14" id="KW-0414">Isoprene biosynthesis</keyword>
<comment type="similarity">
    <text evidence="4 14">Belongs to the UbiA prenyltransferase family.</text>
</comment>
<keyword evidence="17" id="KW-1185">Reference proteome</keyword>
<gene>
    <name evidence="14" type="primary">COQ2</name>
    <name evidence="16" type="ORF">Q5P01_015135</name>
</gene>
<reference evidence="16" key="1">
    <citation type="submission" date="2023-07" db="EMBL/GenBank/DDBJ databases">
        <title>Chromosome-level Genome Assembly of Striped Snakehead (Channa striata).</title>
        <authorList>
            <person name="Liu H."/>
        </authorList>
    </citation>
    <scope>NUCLEOTIDE SEQUENCE</scope>
    <source>
        <strain evidence="16">Gz</strain>
        <tissue evidence="16">Muscle</tissue>
    </source>
</reference>
<comment type="function">
    <text evidence="14">Catalyzes the prenylation of para-hydroxybenzoate (PHB) with an all-trans polyprenyl group. Mediates the second step in the final reaction sequence of coenzyme Q (CoQ) biosynthesis, which is the condensation of the polyisoprenoid side chain with PHB, generating the first membrane-bound Q intermediate.</text>
</comment>
<feature type="transmembrane region" description="Helical" evidence="14">
    <location>
        <begin position="235"/>
        <end position="261"/>
    </location>
</feature>
<evidence type="ECO:0000256" key="9">
    <source>
        <dbReference type="ARBA" id="ARBA00023136"/>
    </source>
</evidence>
<keyword evidence="6 14" id="KW-0831">Ubiquinone biosynthesis</keyword>
<dbReference type="Gene3D" id="1.20.120.1780">
    <property type="entry name" value="UbiA prenyltransferase"/>
    <property type="match status" value="1"/>
</dbReference>
<dbReference type="InterPro" id="IPR030470">
    <property type="entry name" value="UbiA_prenylTrfase_CS"/>
</dbReference>
<dbReference type="Gene3D" id="1.10.357.140">
    <property type="entry name" value="UbiA prenyltransferase"/>
    <property type="match status" value="1"/>
</dbReference>
<evidence type="ECO:0000256" key="7">
    <source>
        <dbReference type="ARBA" id="ARBA00022692"/>
    </source>
</evidence>
<evidence type="ECO:0000256" key="15">
    <source>
        <dbReference type="SAM" id="MobiDB-lite"/>
    </source>
</evidence>
<evidence type="ECO:0000256" key="13">
    <source>
        <dbReference type="ARBA" id="ARBA00051182"/>
    </source>
</evidence>
<proteinExistence type="inferred from homology"/>
<keyword evidence="14" id="KW-0496">Mitochondrion</keyword>